<dbReference type="AlphaFoldDB" id="C7R854"/>
<evidence type="ECO:0000313" key="7">
    <source>
        <dbReference type="EMBL" id="ACV25836.1"/>
    </source>
</evidence>
<dbReference type="Proteomes" id="UP000001231">
    <property type="component" value="Chromosome"/>
</dbReference>
<gene>
    <name evidence="7" type="ordered locus">Kkor_0416</name>
</gene>
<dbReference type="InterPro" id="IPR059100">
    <property type="entry name" value="TSP3_bac"/>
</dbReference>
<feature type="compositionally biased region" description="Acidic residues" evidence="5">
    <location>
        <begin position="1001"/>
        <end position="1047"/>
    </location>
</feature>
<dbReference type="Pfam" id="PF18884">
    <property type="entry name" value="TSP3_bac"/>
    <property type="match status" value="4"/>
</dbReference>
<evidence type="ECO:0000256" key="2">
    <source>
        <dbReference type="ARBA" id="ARBA00022525"/>
    </source>
</evidence>
<dbReference type="HOGENOM" id="CLU_279892_0_0_6"/>
<organism evidence="7 8">
    <name type="scientific">Kangiella koreensis (strain DSM 16069 / JCM 12317 / KCTC 12182 / SW-125)</name>
    <dbReference type="NCBI Taxonomy" id="523791"/>
    <lineage>
        <taxon>Bacteria</taxon>
        <taxon>Pseudomonadati</taxon>
        <taxon>Pseudomonadota</taxon>
        <taxon>Gammaproteobacteria</taxon>
        <taxon>Kangiellales</taxon>
        <taxon>Kangiellaceae</taxon>
        <taxon>Kangiella</taxon>
    </lineage>
</organism>
<dbReference type="GO" id="GO:0005509">
    <property type="term" value="F:calcium ion binding"/>
    <property type="evidence" value="ECO:0007669"/>
    <property type="project" value="InterPro"/>
</dbReference>
<dbReference type="eggNOG" id="COG3866">
    <property type="taxonomic scope" value="Bacteria"/>
</dbReference>
<feature type="signal peptide" evidence="6">
    <location>
        <begin position="1"/>
        <end position="18"/>
    </location>
</feature>
<dbReference type="Gene3D" id="4.10.1080.10">
    <property type="entry name" value="TSP type-3 repeat"/>
    <property type="match status" value="1"/>
</dbReference>
<sequence>MRIFTLGFLLIISSMVNADTFQVLQDYNYEVEDSDSFTHTLRGVNSISMNEKIYFEVEVPSDMWFGIKGRRLAVTDGTENGTHLVKGLEDKNLEGTFRAFYTVNNKLVILLSGESSHEFEIWEVAQETNQAVKVATFLYPNDFNYGVIAHYYTQNKLVLTSPQSRDLIIYDSETSSIEELDLPVIADSYSHNVSYESFILGDYFYYEPSISNAENPVYRLNLRTKTVEQVHVQGIGSSHFIYNGSVYYVNKDVDNLFYIYSLDPDSGDIKKEFGPVTKFNSKPSHSFKVIDNKLIYNNLTSFIIRNDSADSFYAIDFPESSAIDYKDLSTNLVMFNGEYYFIGYEYTHIRTGEKHLLKTDLYSSIEKVYEYKELNLPQSDYGSGLRLIEDNGNLFTVVMAKAGNQFVVGKTMVYEWEDIYSNFTLSWEQQNLGIYAPIHDSRKDIVFAYTIETGAEPWKINAQLGNAFQLADFNEDNRTQGNSIVSKFSSVTRVVISYFPFYDMQNYNLFSLKDDFFTGYIPPDRHNYEQVGIDEIYDYYHLTDISSVYIKLYDTLSNEIVDMGTVDKAVYKNFDYLNLHDGVLTYLSDGVVRQKGIDGIWEFEIGAVYKKLVRGDGASLAYGWDEERETIEFLVFDRVGVSNTFSIPCVDDSASCTEPYVYFKEDTVLVSHTRTSSSFDTYYEKNFIVKLNQSPSVYELGLELLGGNGLPENGPLALTNEALLIGAEEIVDKRSQTKFIKVSLDDYATKSVTINIADGNLVHAKDARTWLVNAGDYRLGLLSDNTDSTYVLVFNKKLDIVNYKNLGEEPLNVQEEGIKLSKPLECIYGYCYVRGYYWRKQGDEPTKYFTYKFDVTLENIEQEFSYVDPQEYILKNIDTAYLIGYSTQYGKELYKQEVEGVDSDGDGIWDAYELAYDMDPTSAHDGALDIDGDGLSNYEEFKLGTSILKDDTDDDGLNDGVEIDLGFDPRSYDLHLRDSDGDGLSYRAEKDIGTDPHNSDTDGDGFIDSEDAFPLEPSENADFDSDGIGDNADPDDDNDEMPDEWEEQYGLNPFDPLDRNTDLDNDGISNYQEYINGTDPRVGNNNSGGGDSNPPSSDSGGGGSVPMWLLLMLVAYVSLRKYRS</sequence>
<evidence type="ECO:0000256" key="3">
    <source>
        <dbReference type="ARBA" id="ARBA00022729"/>
    </source>
</evidence>
<keyword evidence="8" id="KW-1185">Reference proteome</keyword>
<keyword evidence="3 6" id="KW-0732">Signal</keyword>
<dbReference type="InParanoid" id="C7R854"/>
<proteinExistence type="predicted"/>
<dbReference type="STRING" id="523791.Kkor_0416"/>
<dbReference type="SUPFAM" id="SSF69304">
    <property type="entry name" value="Tricorn protease N-terminal domain"/>
    <property type="match status" value="1"/>
</dbReference>
<dbReference type="InterPro" id="IPR053180">
    <property type="entry name" value="Ca-binding_acidic-repeat"/>
</dbReference>
<feature type="region of interest" description="Disordered" evidence="5">
    <location>
        <begin position="986"/>
        <end position="1101"/>
    </location>
</feature>
<evidence type="ECO:0000256" key="1">
    <source>
        <dbReference type="ARBA" id="ARBA00004613"/>
    </source>
</evidence>
<evidence type="ECO:0000256" key="4">
    <source>
        <dbReference type="ARBA" id="ARBA00022837"/>
    </source>
</evidence>
<keyword evidence="2" id="KW-0964">Secreted</keyword>
<evidence type="ECO:0000313" key="8">
    <source>
        <dbReference type="Proteomes" id="UP000001231"/>
    </source>
</evidence>
<dbReference type="eggNOG" id="COG4932">
    <property type="taxonomic scope" value="Bacteria"/>
</dbReference>
<dbReference type="PANTHER" id="PTHR37467">
    <property type="entry name" value="EXPORTED CALCIUM-BINDING GLYCOPROTEIN-RELATED"/>
    <property type="match status" value="1"/>
</dbReference>
<dbReference type="InterPro" id="IPR028974">
    <property type="entry name" value="TSP_type-3_rpt"/>
</dbReference>
<evidence type="ECO:0000256" key="6">
    <source>
        <dbReference type="SAM" id="SignalP"/>
    </source>
</evidence>
<keyword evidence="4" id="KW-0106">Calcium</keyword>
<feature type="compositionally biased region" description="Basic and acidic residues" evidence="5">
    <location>
        <begin position="987"/>
        <end position="1000"/>
    </location>
</feature>
<comment type="subcellular location">
    <subcellularLocation>
        <location evidence="1">Secreted</location>
    </subcellularLocation>
</comment>
<accession>C7R854</accession>
<protein>
    <submittedName>
        <fullName evidence="7">Uncharacterized protein</fullName>
    </submittedName>
</protein>
<name>C7R854_KANKD</name>
<dbReference type="PANTHER" id="PTHR37467:SF1">
    <property type="entry name" value="EXPORTED CALCIUM-BINDING GLYCOPROTEIN"/>
    <property type="match status" value="1"/>
</dbReference>
<evidence type="ECO:0000256" key="5">
    <source>
        <dbReference type="SAM" id="MobiDB-lite"/>
    </source>
</evidence>
<dbReference type="KEGG" id="kko:Kkor_0416"/>
<dbReference type="EMBL" id="CP001707">
    <property type="protein sequence ID" value="ACV25836.1"/>
    <property type="molecule type" value="Genomic_DNA"/>
</dbReference>
<feature type="chain" id="PRO_5002983221" evidence="6">
    <location>
        <begin position="19"/>
        <end position="1124"/>
    </location>
</feature>
<reference evidence="7 8" key="1">
    <citation type="journal article" date="2009" name="Stand. Genomic Sci.">
        <title>Complete genome sequence of Kangiella koreensis type strain (SW-125).</title>
        <authorList>
            <person name="Han C."/>
            <person name="Sikorski J."/>
            <person name="Lapidus A."/>
            <person name="Nolan M."/>
            <person name="Glavina Del Rio T."/>
            <person name="Tice H."/>
            <person name="Cheng J.F."/>
            <person name="Lucas S."/>
            <person name="Chen F."/>
            <person name="Copeland A."/>
            <person name="Ivanova N."/>
            <person name="Mavromatis K."/>
            <person name="Ovchinnikova G."/>
            <person name="Pati A."/>
            <person name="Bruce D."/>
            <person name="Goodwin L."/>
            <person name="Pitluck S."/>
            <person name="Chen A."/>
            <person name="Palaniappan K."/>
            <person name="Land M."/>
            <person name="Hauser L."/>
            <person name="Chang Y.J."/>
            <person name="Jeffries C.D."/>
            <person name="Chain P."/>
            <person name="Saunders E."/>
            <person name="Brettin T."/>
            <person name="Goker M."/>
            <person name="Tindall B.J."/>
            <person name="Bristow J."/>
            <person name="Eisen J.A."/>
            <person name="Markowitz V."/>
            <person name="Hugenholtz P."/>
            <person name="Kyrpides N.C."/>
            <person name="Klenk H.P."/>
            <person name="Detter J.C."/>
        </authorList>
    </citation>
    <scope>NUCLEOTIDE SEQUENCE [LARGE SCALE GENOMIC DNA]</scope>
    <source>
        <strain evidence="8">DSM 16069 / KCTC 12182 / SW-125</strain>
    </source>
</reference>